<evidence type="ECO:0000313" key="4">
    <source>
        <dbReference type="EMBL" id="TDK66036.1"/>
    </source>
</evidence>
<evidence type="ECO:0000256" key="2">
    <source>
        <dbReference type="SAM" id="SignalP"/>
    </source>
</evidence>
<keyword evidence="1 2" id="KW-0732">Signal</keyword>
<dbReference type="OrthoDB" id="108285at2"/>
<dbReference type="InterPro" id="IPR051200">
    <property type="entry name" value="Host-pathogen_enzymatic-act"/>
</dbReference>
<accession>A0A4R5W1I8</accession>
<dbReference type="PANTHER" id="PTHR47197">
    <property type="entry name" value="PROTEIN NIRF"/>
    <property type="match status" value="1"/>
</dbReference>
<keyword evidence="5" id="KW-1185">Reference proteome</keyword>
<dbReference type="Pfam" id="PF21783">
    <property type="entry name" value="YNCE"/>
    <property type="match status" value="1"/>
</dbReference>
<organism evidence="4 5">
    <name type="scientific">Sapientia aquatica</name>
    <dbReference type="NCBI Taxonomy" id="1549640"/>
    <lineage>
        <taxon>Bacteria</taxon>
        <taxon>Pseudomonadati</taxon>
        <taxon>Pseudomonadota</taxon>
        <taxon>Betaproteobacteria</taxon>
        <taxon>Burkholderiales</taxon>
        <taxon>Oxalobacteraceae</taxon>
        <taxon>Sapientia</taxon>
    </lineage>
</organism>
<gene>
    <name evidence="4" type="ORF">E2I14_10615</name>
</gene>
<proteinExistence type="predicted"/>
<dbReference type="AlphaFoldDB" id="A0A4R5W1I8"/>
<dbReference type="InterPro" id="IPR015943">
    <property type="entry name" value="WD40/YVTN_repeat-like_dom_sf"/>
</dbReference>
<dbReference type="Gene3D" id="2.130.10.10">
    <property type="entry name" value="YVTN repeat-like/Quinoprotein amine dehydrogenase"/>
    <property type="match status" value="2"/>
</dbReference>
<evidence type="ECO:0000313" key="5">
    <source>
        <dbReference type="Proteomes" id="UP000294829"/>
    </source>
</evidence>
<feature type="domain" description="YNCE-like beta-propeller" evidence="3">
    <location>
        <begin position="43"/>
        <end position="198"/>
    </location>
</feature>
<dbReference type="SUPFAM" id="SSF51004">
    <property type="entry name" value="C-terminal (heme d1) domain of cytochrome cd1-nitrite reductase"/>
    <property type="match status" value="1"/>
</dbReference>
<dbReference type="InterPro" id="IPR048433">
    <property type="entry name" value="YNCE-like_beta-prop"/>
</dbReference>
<comment type="caution">
    <text evidence="4">The sequence shown here is derived from an EMBL/GenBank/DDBJ whole genome shotgun (WGS) entry which is preliminary data.</text>
</comment>
<dbReference type="PANTHER" id="PTHR47197:SF3">
    <property type="entry name" value="DIHYDRO-HEME D1 DEHYDROGENASE"/>
    <property type="match status" value="1"/>
</dbReference>
<name>A0A4R5W1I8_9BURK</name>
<dbReference type="InterPro" id="IPR011048">
    <property type="entry name" value="Haem_d1_sf"/>
</dbReference>
<evidence type="ECO:0000259" key="3">
    <source>
        <dbReference type="Pfam" id="PF21783"/>
    </source>
</evidence>
<dbReference type="RefSeq" id="WP_133328229.1">
    <property type="nucleotide sequence ID" value="NZ_SMYL01000004.1"/>
</dbReference>
<protein>
    <submittedName>
        <fullName evidence="4">YncE family protein</fullName>
    </submittedName>
</protein>
<sequence>MNNMTKLSLTLSAVMLALSGSVFAAAPDYKLVDTIKIGGEAKWDYLYVDSEAHRLYVTHGNQTEVVDTTTNKVAATIANTAGSHGVAIAKDVGLGFVTQGGTDSVGIFDLVTLKIKDSIKVGSKPDAVIYSQATHKVVVFNGHSNNASIIDVTTLKVVATVALPSNPEFSVLGADGNVYFNLEDSGKLTSIDLSTNKLRAVHSLKPCEEPTGLAIDEQQNLFSVCKNNLMMITSTAGKNIAKLKIGSGPDGVAYMDGYAFSANGADANLTVVGLVNGKFDVVATIPTQLGARTIAADPATHTLYLPTADFQPAVGKEKRQGIADSFRVLVLQKQ</sequence>
<feature type="signal peptide" evidence="2">
    <location>
        <begin position="1"/>
        <end position="24"/>
    </location>
</feature>
<reference evidence="4 5" key="1">
    <citation type="submission" date="2019-03" db="EMBL/GenBank/DDBJ databases">
        <title>Sapientia aquatica gen. nov., sp. nov., isolated from a crater lake.</title>
        <authorList>
            <person name="Felfoldi T."/>
            <person name="Szabo A."/>
            <person name="Toth E."/>
            <person name="Schumann P."/>
            <person name="Keki Z."/>
            <person name="Marialigeti K."/>
            <person name="Mathe I."/>
        </authorList>
    </citation>
    <scope>NUCLEOTIDE SEQUENCE [LARGE SCALE GENOMIC DNA]</scope>
    <source>
        <strain evidence="4 5">SA-152</strain>
    </source>
</reference>
<dbReference type="EMBL" id="SMYL01000004">
    <property type="protein sequence ID" value="TDK66036.1"/>
    <property type="molecule type" value="Genomic_DNA"/>
</dbReference>
<dbReference type="Proteomes" id="UP000294829">
    <property type="component" value="Unassembled WGS sequence"/>
</dbReference>
<evidence type="ECO:0000256" key="1">
    <source>
        <dbReference type="ARBA" id="ARBA00022729"/>
    </source>
</evidence>
<feature type="chain" id="PRO_5021032868" evidence="2">
    <location>
        <begin position="25"/>
        <end position="334"/>
    </location>
</feature>